<proteinExistence type="predicted"/>
<protein>
    <submittedName>
        <fullName evidence="1">9492_t:CDS:1</fullName>
    </submittedName>
</protein>
<dbReference type="Proteomes" id="UP000789366">
    <property type="component" value="Unassembled WGS sequence"/>
</dbReference>
<sequence>MDLGEWEFSVRATTDKTISDRCRSGCINQSILNGLLRLDWKDEQINLVKMPFIQFAGINGQTLIEVLMNGFYIIFQRPKFQLPTKLAQIEKLKSTVKVTKYIMRSGIIRLMISLRSMSLTRVYLHITNLEVV</sequence>
<gene>
    <name evidence="1" type="ORF">SPELUC_LOCUS11097</name>
</gene>
<evidence type="ECO:0000313" key="2">
    <source>
        <dbReference type="Proteomes" id="UP000789366"/>
    </source>
</evidence>
<reference evidence="1" key="1">
    <citation type="submission" date="2021-06" db="EMBL/GenBank/DDBJ databases">
        <authorList>
            <person name="Kallberg Y."/>
            <person name="Tangrot J."/>
            <person name="Rosling A."/>
        </authorList>
    </citation>
    <scope>NUCLEOTIDE SEQUENCE</scope>
    <source>
        <strain evidence="1">28 12/20/2015</strain>
    </source>
</reference>
<accession>A0ACA9PB55</accession>
<keyword evidence="2" id="KW-1185">Reference proteome</keyword>
<comment type="caution">
    <text evidence="1">The sequence shown here is derived from an EMBL/GenBank/DDBJ whole genome shotgun (WGS) entry which is preliminary data.</text>
</comment>
<name>A0ACA9PB55_9GLOM</name>
<dbReference type="EMBL" id="CAJVPW010022418">
    <property type="protein sequence ID" value="CAG8697431.1"/>
    <property type="molecule type" value="Genomic_DNA"/>
</dbReference>
<organism evidence="1 2">
    <name type="scientific">Cetraspora pellucida</name>
    <dbReference type="NCBI Taxonomy" id="1433469"/>
    <lineage>
        <taxon>Eukaryota</taxon>
        <taxon>Fungi</taxon>
        <taxon>Fungi incertae sedis</taxon>
        <taxon>Mucoromycota</taxon>
        <taxon>Glomeromycotina</taxon>
        <taxon>Glomeromycetes</taxon>
        <taxon>Diversisporales</taxon>
        <taxon>Gigasporaceae</taxon>
        <taxon>Cetraspora</taxon>
    </lineage>
</organism>
<evidence type="ECO:0000313" key="1">
    <source>
        <dbReference type="EMBL" id="CAG8697431.1"/>
    </source>
</evidence>